<feature type="transmembrane region" description="Helical" evidence="1">
    <location>
        <begin position="98"/>
        <end position="117"/>
    </location>
</feature>
<evidence type="ECO:0000259" key="2">
    <source>
        <dbReference type="Pfam" id="PF20151"/>
    </source>
</evidence>
<sequence>MTIPSLVASFDVNAIIASESLPSARPRLLYFYFCAIAILYYDHLLTFPAEVAYIWRRPKSRSAYWFFLNRYLNFFSTLPVTVFNFVRFDHAVCTKYAFFRQVLLVVQVVVVDLILSLRVYALYGLDRRILYMFACATVIGMGITGWAISAQHNPRDLEDYSVPGCFLPLSVSSGTDLAAVWEALLAYDLLIFGTILFRTSQFWLRHRGSLSSPALMTLMQRDGALYFIAMTLANLSNIITFYLGGSFTKGGLSTFATTISVTMTSRLMLNLHALADRGLYSEAAFHSRVSDRADETLDTIFPSYSAAGPAIELRRTEASAPLNM</sequence>
<proteinExistence type="predicted"/>
<evidence type="ECO:0000313" key="4">
    <source>
        <dbReference type="Proteomes" id="UP001222325"/>
    </source>
</evidence>
<keyword evidence="1" id="KW-1133">Transmembrane helix</keyword>
<feature type="transmembrane region" description="Helical" evidence="1">
    <location>
        <begin position="178"/>
        <end position="197"/>
    </location>
</feature>
<keyword evidence="4" id="KW-1185">Reference proteome</keyword>
<keyword evidence="1" id="KW-0812">Transmembrane</keyword>
<feature type="transmembrane region" description="Helical" evidence="1">
    <location>
        <begin position="29"/>
        <end position="55"/>
    </location>
</feature>
<name>A0AAD6TR07_9AGAR</name>
<organism evidence="3 4">
    <name type="scientific">Mycena belliarum</name>
    <dbReference type="NCBI Taxonomy" id="1033014"/>
    <lineage>
        <taxon>Eukaryota</taxon>
        <taxon>Fungi</taxon>
        <taxon>Dikarya</taxon>
        <taxon>Basidiomycota</taxon>
        <taxon>Agaricomycotina</taxon>
        <taxon>Agaricomycetes</taxon>
        <taxon>Agaricomycetidae</taxon>
        <taxon>Agaricales</taxon>
        <taxon>Marasmiineae</taxon>
        <taxon>Mycenaceae</taxon>
        <taxon>Mycena</taxon>
    </lineage>
</organism>
<feature type="transmembrane region" description="Helical" evidence="1">
    <location>
        <begin position="224"/>
        <end position="244"/>
    </location>
</feature>
<keyword evidence="1" id="KW-0472">Membrane</keyword>
<dbReference type="Pfam" id="PF20151">
    <property type="entry name" value="DUF6533"/>
    <property type="match status" value="1"/>
</dbReference>
<dbReference type="AlphaFoldDB" id="A0AAD6TR07"/>
<dbReference type="Proteomes" id="UP001222325">
    <property type="component" value="Unassembled WGS sequence"/>
</dbReference>
<dbReference type="EMBL" id="JARJCN010000081">
    <property type="protein sequence ID" value="KAJ7076505.1"/>
    <property type="molecule type" value="Genomic_DNA"/>
</dbReference>
<gene>
    <name evidence="3" type="ORF">B0H15DRAFT_864063</name>
</gene>
<accession>A0AAD6TR07</accession>
<protein>
    <recommendedName>
        <fullName evidence="2">DUF6533 domain-containing protein</fullName>
    </recommendedName>
</protein>
<evidence type="ECO:0000256" key="1">
    <source>
        <dbReference type="SAM" id="Phobius"/>
    </source>
</evidence>
<feature type="transmembrane region" description="Helical" evidence="1">
    <location>
        <begin position="129"/>
        <end position="148"/>
    </location>
</feature>
<reference evidence="3" key="1">
    <citation type="submission" date="2023-03" db="EMBL/GenBank/DDBJ databases">
        <title>Massive genome expansion in bonnet fungi (Mycena s.s.) driven by repeated elements and novel gene families across ecological guilds.</title>
        <authorList>
            <consortium name="Lawrence Berkeley National Laboratory"/>
            <person name="Harder C.B."/>
            <person name="Miyauchi S."/>
            <person name="Viragh M."/>
            <person name="Kuo A."/>
            <person name="Thoen E."/>
            <person name="Andreopoulos B."/>
            <person name="Lu D."/>
            <person name="Skrede I."/>
            <person name="Drula E."/>
            <person name="Henrissat B."/>
            <person name="Morin E."/>
            <person name="Kohler A."/>
            <person name="Barry K."/>
            <person name="LaButti K."/>
            <person name="Morin E."/>
            <person name="Salamov A."/>
            <person name="Lipzen A."/>
            <person name="Mereny Z."/>
            <person name="Hegedus B."/>
            <person name="Baldrian P."/>
            <person name="Stursova M."/>
            <person name="Weitz H."/>
            <person name="Taylor A."/>
            <person name="Grigoriev I.V."/>
            <person name="Nagy L.G."/>
            <person name="Martin F."/>
            <person name="Kauserud H."/>
        </authorList>
    </citation>
    <scope>NUCLEOTIDE SEQUENCE</scope>
    <source>
        <strain evidence="3">CBHHK173m</strain>
    </source>
</reference>
<dbReference type="InterPro" id="IPR045340">
    <property type="entry name" value="DUF6533"/>
</dbReference>
<feature type="domain" description="DUF6533" evidence="2">
    <location>
        <begin position="30"/>
        <end position="72"/>
    </location>
</feature>
<evidence type="ECO:0000313" key="3">
    <source>
        <dbReference type="EMBL" id="KAJ7076505.1"/>
    </source>
</evidence>
<feature type="transmembrane region" description="Helical" evidence="1">
    <location>
        <begin position="67"/>
        <end position="86"/>
    </location>
</feature>
<comment type="caution">
    <text evidence="3">The sequence shown here is derived from an EMBL/GenBank/DDBJ whole genome shotgun (WGS) entry which is preliminary data.</text>
</comment>